<feature type="domain" description="THIF-type NAD/FAD binding fold" evidence="1">
    <location>
        <begin position="11"/>
        <end position="169"/>
    </location>
</feature>
<sequence>MMQHELRRTEMLLGAENLEKLHQAKVVLLGLGGVGGAAFEALVRGGVGHLTVVDNDIFTVSNLNRQLLATYDNLGQSKVFAALARGKAINRYCTVVGMEAFINGENLAELIAEDTDYVIDAIDTVTAKLQVITYCKEKNIPVISSMGTGNKLDPGQLQVTDLAKTTMCPLAKVMRHELRKRGITSVKVVASTEKPRVPHVLEPVAEEGPVSQMKKRSAPGSTSFVPPTAGFLLAGAVIRDLLGSDLD</sequence>
<evidence type="ECO:0000313" key="3">
    <source>
        <dbReference type="Proteomes" id="UP000675379"/>
    </source>
</evidence>
<dbReference type="GO" id="GO:0008641">
    <property type="term" value="F:ubiquitin-like modifier activating enzyme activity"/>
    <property type="evidence" value="ECO:0007669"/>
    <property type="project" value="InterPro"/>
</dbReference>
<dbReference type="GO" id="GO:0061504">
    <property type="term" value="P:cyclic threonylcarbamoyladenosine biosynthetic process"/>
    <property type="evidence" value="ECO:0007669"/>
    <property type="project" value="TreeGrafter"/>
</dbReference>
<dbReference type="Pfam" id="PF00899">
    <property type="entry name" value="ThiF"/>
    <property type="match status" value="1"/>
</dbReference>
<dbReference type="InterPro" id="IPR045886">
    <property type="entry name" value="ThiF/MoeB/HesA"/>
</dbReference>
<proteinExistence type="predicted"/>
<name>A0A941CSZ6_9CLOT</name>
<dbReference type="Gene3D" id="3.40.50.720">
    <property type="entry name" value="NAD(P)-binding Rossmann-like Domain"/>
    <property type="match status" value="1"/>
</dbReference>
<dbReference type="EMBL" id="JAGSCS010000018">
    <property type="protein sequence ID" value="MBR0577009.1"/>
    <property type="molecule type" value="Genomic_DNA"/>
</dbReference>
<dbReference type="PANTHER" id="PTHR43267">
    <property type="entry name" value="TRNA THREONYLCARBAMOYLADENOSINE DEHYDRATASE"/>
    <property type="match status" value="1"/>
</dbReference>
<protein>
    <submittedName>
        <fullName evidence="2">tRNA threonylcarbamoyladenosine dehydratase</fullName>
    </submittedName>
</protein>
<comment type="caution">
    <text evidence="2">The sequence shown here is derived from an EMBL/GenBank/DDBJ whole genome shotgun (WGS) entry which is preliminary data.</text>
</comment>
<dbReference type="SUPFAM" id="SSF69572">
    <property type="entry name" value="Activating enzymes of the ubiquitin-like proteins"/>
    <property type="match status" value="1"/>
</dbReference>
<dbReference type="Proteomes" id="UP000675379">
    <property type="component" value="Unassembled WGS sequence"/>
</dbReference>
<evidence type="ECO:0000313" key="2">
    <source>
        <dbReference type="EMBL" id="MBR0577009.1"/>
    </source>
</evidence>
<reference evidence="2" key="1">
    <citation type="submission" date="2021-04" db="EMBL/GenBank/DDBJ databases">
        <title>Proteiniclasticum sedimins sp. nov., an obligate anaerobic bacterium isolated from anaerobic sludge.</title>
        <authorList>
            <person name="Liu J."/>
        </authorList>
    </citation>
    <scope>NUCLEOTIDE SEQUENCE</scope>
    <source>
        <strain evidence="2">BAD-10</strain>
    </source>
</reference>
<dbReference type="RefSeq" id="WP_211802424.1">
    <property type="nucleotide sequence ID" value="NZ_JAGSCS010000018.1"/>
</dbReference>
<dbReference type="InterPro" id="IPR035985">
    <property type="entry name" value="Ubiquitin-activating_enz"/>
</dbReference>
<dbReference type="CDD" id="cd00755">
    <property type="entry name" value="YgdL_like"/>
    <property type="match status" value="1"/>
</dbReference>
<keyword evidence="3" id="KW-1185">Reference proteome</keyword>
<organism evidence="2 3">
    <name type="scientific">Proteiniclasticum sediminis</name>
    <dbReference type="NCBI Taxonomy" id="2804028"/>
    <lineage>
        <taxon>Bacteria</taxon>
        <taxon>Bacillati</taxon>
        <taxon>Bacillota</taxon>
        <taxon>Clostridia</taxon>
        <taxon>Eubacteriales</taxon>
        <taxon>Clostridiaceae</taxon>
        <taxon>Proteiniclasticum</taxon>
    </lineage>
</organism>
<gene>
    <name evidence="2" type="ORF">KCG48_11850</name>
</gene>
<dbReference type="GO" id="GO:0061503">
    <property type="term" value="F:tRNA threonylcarbamoyladenosine dehydratase"/>
    <property type="evidence" value="ECO:0007669"/>
    <property type="project" value="TreeGrafter"/>
</dbReference>
<dbReference type="PANTHER" id="PTHR43267:SF1">
    <property type="entry name" value="TRNA THREONYLCARBAMOYLADENOSINE DEHYDRATASE"/>
    <property type="match status" value="1"/>
</dbReference>
<accession>A0A941CSZ6</accession>
<evidence type="ECO:0000259" key="1">
    <source>
        <dbReference type="Pfam" id="PF00899"/>
    </source>
</evidence>
<dbReference type="InterPro" id="IPR000594">
    <property type="entry name" value="ThiF_NAD_FAD-bd"/>
</dbReference>
<dbReference type="AlphaFoldDB" id="A0A941CSZ6"/>